<dbReference type="RefSeq" id="WP_103948397.1">
    <property type="nucleotide sequence ID" value="NZ_PQVR01000038.1"/>
</dbReference>
<keyword evidence="2" id="KW-1185">Reference proteome</keyword>
<dbReference type="InterPro" id="IPR019289">
    <property type="entry name" value="Phage_tail_E/E"/>
</dbReference>
<dbReference type="EMBL" id="PQVW01000004">
    <property type="protein sequence ID" value="POZ24023.1"/>
    <property type="molecule type" value="Genomic_DNA"/>
</dbReference>
<dbReference type="Pfam" id="PF10109">
    <property type="entry name" value="Phage_TAC_7"/>
    <property type="match status" value="1"/>
</dbReference>
<reference evidence="1 2" key="1">
    <citation type="submission" date="2018-02" db="EMBL/GenBank/DDBJ databases">
        <title>Lelliotia aquatilis sp. nov., isolated from drinking water.</title>
        <authorList>
            <person name="Kaempfer P."/>
            <person name="Glaeser S."/>
            <person name="Exner M."/>
            <person name="Doijad S."/>
            <person name="Chakraborty T."/>
        </authorList>
    </citation>
    <scope>NUCLEOTIDE SEQUENCE [LARGE SCALE GENOMIC DNA]</scope>
    <source>
        <strain evidence="1 2">6331-17</strain>
    </source>
</reference>
<protein>
    <submittedName>
        <fullName evidence="1">Phage tail assembly protein</fullName>
    </submittedName>
</protein>
<dbReference type="Proteomes" id="UP000237025">
    <property type="component" value="Unassembled WGS sequence"/>
</dbReference>
<sequence>MQDIYELPEEETIPLSHPISMGKEHREYDEITLREPSLDEVDNFYKERGKEDSLLSGMGLLISLVSGVPRPAVRKLKFRDYKRCEVWLTRFLTWVPPEKGEESGDASEPT</sequence>
<evidence type="ECO:0000313" key="1">
    <source>
        <dbReference type="EMBL" id="POZ24023.1"/>
    </source>
</evidence>
<evidence type="ECO:0000313" key="2">
    <source>
        <dbReference type="Proteomes" id="UP000237025"/>
    </source>
</evidence>
<name>A0ABX5A5Y6_9ENTR</name>
<gene>
    <name evidence="1" type="ORF">C3712_07335</name>
</gene>
<organism evidence="1 2">
    <name type="scientific">Lelliottia aquatilis</name>
    <dbReference type="NCBI Taxonomy" id="2080838"/>
    <lineage>
        <taxon>Bacteria</taxon>
        <taxon>Pseudomonadati</taxon>
        <taxon>Pseudomonadota</taxon>
        <taxon>Gammaproteobacteria</taxon>
        <taxon>Enterobacterales</taxon>
        <taxon>Enterobacteriaceae</taxon>
        <taxon>Lelliottia</taxon>
    </lineage>
</organism>
<accession>A0ABX5A5Y6</accession>
<proteinExistence type="predicted"/>
<comment type="caution">
    <text evidence="1">The sequence shown here is derived from an EMBL/GenBank/DDBJ whole genome shotgun (WGS) entry which is preliminary data.</text>
</comment>